<feature type="transmembrane region" description="Helical" evidence="7">
    <location>
        <begin position="229"/>
        <end position="250"/>
    </location>
</feature>
<evidence type="ECO:0000259" key="8">
    <source>
        <dbReference type="Pfam" id="PF00892"/>
    </source>
</evidence>
<gene>
    <name evidence="9" type="ORF">J2853_009685</name>
</gene>
<proteinExistence type="inferred from homology"/>
<feature type="transmembrane region" description="Helical" evidence="7">
    <location>
        <begin position="51"/>
        <end position="72"/>
    </location>
</feature>
<dbReference type="PANTHER" id="PTHR32322">
    <property type="entry name" value="INNER MEMBRANE TRANSPORTER"/>
    <property type="match status" value="1"/>
</dbReference>
<dbReference type="InterPro" id="IPR000620">
    <property type="entry name" value="EamA_dom"/>
</dbReference>
<evidence type="ECO:0000313" key="10">
    <source>
        <dbReference type="Proteomes" id="UP001225356"/>
    </source>
</evidence>
<name>A0ABT9QWR0_9ACTN</name>
<evidence type="ECO:0000256" key="4">
    <source>
        <dbReference type="ARBA" id="ARBA00022692"/>
    </source>
</evidence>
<organism evidence="9 10">
    <name type="scientific">Streptosporangium lutulentum</name>
    <dbReference type="NCBI Taxonomy" id="1461250"/>
    <lineage>
        <taxon>Bacteria</taxon>
        <taxon>Bacillati</taxon>
        <taxon>Actinomycetota</taxon>
        <taxon>Actinomycetes</taxon>
        <taxon>Streptosporangiales</taxon>
        <taxon>Streptosporangiaceae</taxon>
        <taxon>Streptosporangium</taxon>
    </lineage>
</organism>
<keyword evidence="6 7" id="KW-0472">Membrane</keyword>
<evidence type="ECO:0000256" key="5">
    <source>
        <dbReference type="ARBA" id="ARBA00022989"/>
    </source>
</evidence>
<dbReference type="SUPFAM" id="SSF103481">
    <property type="entry name" value="Multidrug resistance efflux transporter EmrE"/>
    <property type="match status" value="2"/>
</dbReference>
<feature type="transmembrane region" description="Helical" evidence="7">
    <location>
        <begin position="288"/>
        <end position="307"/>
    </location>
</feature>
<evidence type="ECO:0000256" key="6">
    <source>
        <dbReference type="ARBA" id="ARBA00023136"/>
    </source>
</evidence>
<feature type="transmembrane region" description="Helical" evidence="7">
    <location>
        <begin position="262"/>
        <end position="282"/>
    </location>
</feature>
<keyword evidence="3" id="KW-1003">Cell membrane</keyword>
<dbReference type="Pfam" id="PF00892">
    <property type="entry name" value="EamA"/>
    <property type="match status" value="2"/>
</dbReference>
<feature type="domain" description="EamA" evidence="8">
    <location>
        <begin position="27"/>
        <end position="152"/>
    </location>
</feature>
<dbReference type="RefSeq" id="WP_307569377.1">
    <property type="nucleotide sequence ID" value="NZ_JAUSQU010000003.1"/>
</dbReference>
<feature type="transmembrane region" description="Helical" evidence="7">
    <location>
        <begin position="137"/>
        <end position="157"/>
    </location>
</feature>
<evidence type="ECO:0000313" key="9">
    <source>
        <dbReference type="EMBL" id="MDP9850389.1"/>
    </source>
</evidence>
<comment type="caution">
    <text evidence="9">The sequence shown here is derived from an EMBL/GenBank/DDBJ whole genome shotgun (WGS) entry which is preliminary data.</text>
</comment>
<dbReference type="InterPro" id="IPR037185">
    <property type="entry name" value="EmrE-like"/>
</dbReference>
<dbReference type="InterPro" id="IPR050638">
    <property type="entry name" value="AA-Vitamin_Transporters"/>
</dbReference>
<feature type="transmembrane region" description="Helical" evidence="7">
    <location>
        <begin position="84"/>
        <end position="105"/>
    </location>
</feature>
<sequence length="331" mass="34326">MSGLQASKERLPAWPSSTRHLVRRRWLLLVAAACWGVSAPATKYALAEFSVADLLVIQLAAGALTLWIITLVRGYRPVRQLRRVAILALVEPAGSCALFGAGLLYSSASAGSIVANVEGVVVALAGALFLRERLRPLGWIGLSVSIVGVWLLDGATTSWGDRIGTLLILASVVCAAIYSVLAARVLRHDSSPADPITTTAWQFTIALMAIVPVAGGISLYHPSLGEPLALHWAAAIGSGVVGLALPFAAYNYAIAVIPVGEAALLLQATPLAGVAVSVVVLGEQMAPTQMVGACVVVVGVALAGGAFTSERGRRLLPAGRPVSDVRELQPP</sequence>
<keyword evidence="10" id="KW-1185">Reference proteome</keyword>
<keyword evidence="5 7" id="KW-1133">Transmembrane helix</keyword>
<feature type="domain" description="EamA" evidence="8">
    <location>
        <begin position="163"/>
        <end position="303"/>
    </location>
</feature>
<feature type="transmembrane region" description="Helical" evidence="7">
    <location>
        <begin position="163"/>
        <end position="186"/>
    </location>
</feature>
<evidence type="ECO:0000256" key="2">
    <source>
        <dbReference type="ARBA" id="ARBA00007362"/>
    </source>
</evidence>
<comment type="similarity">
    <text evidence="2">Belongs to the EamA transporter family.</text>
</comment>
<feature type="transmembrane region" description="Helical" evidence="7">
    <location>
        <begin position="198"/>
        <end position="217"/>
    </location>
</feature>
<evidence type="ECO:0000256" key="1">
    <source>
        <dbReference type="ARBA" id="ARBA00004651"/>
    </source>
</evidence>
<dbReference type="Proteomes" id="UP001225356">
    <property type="component" value="Unassembled WGS sequence"/>
</dbReference>
<keyword evidence="4 7" id="KW-0812">Transmembrane</keyword>
<evidence type="ECO:0000256" key="3">
    <source>
        <dbReference type="ARBA" id="ARBA00022475"/>
    </source>
</evidence>
<evidence type="ECO:0000256" key="7">
    <source>
        <dbReference type="SAM" id="Phobius"/>
    </source>
</evidence>
<reference evidence="9 10" key="1">
    <citation type="submission" date="2023-07" db="EMBL/GenBank/DDBJ databases">
        <title>Sequencing the genomes of 1000 actinobacteria strains.</title>
        <authorList>
            <person name="Klenk H.-P."/>
        </authorList>
    </citation>
    <scope>NUCLEOTIDE SEQUENCE [LARGE SCALE GENOMIC DNA]</scope>
    <source>
        <strain evidence="9 10">DSM 46740</strain>
    </source>
</reference>
<comment type="subcellular location">
    <subcellularLocation>
        <location evidence="1">Cell membrane</location>
        <topology evidence="1">Multi-pass membrane protein</topology>
    </subcellularLocation>
</comment>
<protein>
    <submittedName>
        <fullName evidence="9">Drug/metabolite transporter (DMT)-like permease</fullName>
    </submittedName>
</protein>
<feature type="transmembrane region" description="Helical" evidence="7">
    <location>
        <begin position="111"/>
        <end position="130"/>
    </location>
</feature>
<accession>A0ABT9QWR0</accession>
<dbReference type="PANTHER" id="PTHR32322:SF18">
    <property type="entry name" value="S-ADENOSYLMETHIONINE_S-ADENOSYLHOMOCYSTEINE TRANSPORTER"/>
    <property type="match status" value="1"/>
</dbReference>
<dbReference type="EMBL" id="JAUSQU010000003">
    <property type="protein sequence ID" value="MDP9850389.1"/>
    <property type="molecule type" value="Genomic_DNA"/>
</dbReference>